<dbReference type="PROSITE" id="PS51935">
    <property type="entry name" value="NLPC_P60"/>
    <property type="match status" value="1"/>
</dbReference>
<keyword evidence="4" id="KW-0788">Thiol protease</keyword>
<evidence type="ECO:0000256" key="5">
    <source>
        <dbReference type="SAM" id="SignalP"/>
    </source>
</evidence>
<name>A0A1G7Y527_ANETH</name>
<evidence type="ECO:0000256" key="3">
    <source>
        <dbReference type="ARBA" id="ARBA00022801"/>
    </source>
</evidence>
<feature type="domain" description="SLH" evidence="6">
    <location>
        <begin position="35"/>
        <end position="98"/>
    </location>
</feature>
<feature type="domain" description="SLH" evidence="6">
    <location>
        <begin position="99"/>
        <end position="158"/>
    </location>
</feature>
<dbReference type="Gene3D" id="3.90.1720.10">
    <property type="entry name" value="endopeptidase domain like (from Nostoc punctiforme)"/>
    <property type="match status" value="1"/>
</dbReference>
<dbReference type="EMBL" id="CP080764">
    <property type="protein sequence ID" value="QYY41364.1"/>
    <property type="molecule type" value="Genomic_DNA"/>
</dbReference>
<keyword evidence="11" id="KW-1185">Reference proteome</keyword>
<evidence type="ECO:0000259" key="7">
    <source>
        <dbReference type="PROSITE" id="PS51935"/>
    </source>
</evidence>
<evidence type="ECO:0000256" key="2">
    <source>
        <dbReference type="ARBA" id="ARBA00022670"/>
    </source>
</evidence>
<sequence>MKTKKTGIKQLVMTGLFSVSLTSGFAPFFSGTAEASRNFTDVSNVSWAVPSIYNLYEKGIVKGTTANTFSPNKKITRAEFAAILSRAIEKEENIHTFPFIDVAESSWYYKPVKKAYQMGIVKGVSDTRFAPERPITREEAAVIIAHTFNYSHSDRQLPYLDKAKVSNWAIDSVQAVAQRQVFLGDDGYFNPQKELTRAEAAVILQKALFGSVPKTEPVRQVASRTDSRLDELVMRKVEPLLGTPYRWGGTTPKGFDCSGFTQYVYKSLGVDLPRTTSQQFEKGTSVSLKNMQPGDLLFFDTGDGKISHVGIYVGQGRMAHAASGQGEVKINDIDWYLSHYKVVGVKRYL</sequence>
<dbReference type="PROSITE" id="PS51272">
    <property type="entry name" value="SLH"/>
    <property type="match status" value="3"/>
</dbReference>
<keyword evidence="2" id="KW-0645">Protease</keyword>
<keyword evidence="5" id="KW-0732">Signal</keyword>
<dbReference type="InterPro" id="IPR051202">
    <property type="entry name" value="Peptidase_C40"/>
</dbReference>
<feature type="chain" id="PRO_5038631906" evidence="5">
    <location>
        <begin position="26"/>
        <end position="349"/>
    </location>
</feature>
<feature type="domain" description="SLH" evidence="6">
    <location>
        <begin position="160"/>
        <end position="218"/>
    </location>
</feature>
<dbReference type="GO" id="GO:0008234">
    <property type="term" value="F:cysteine-type peptidase activity"/>
    <property type="evidence" value="ECO:0007669"/>
    <property type="project" value="UniProtKB-KW"/>
</dbReference>
<dbReference type="PANTHER" id="PTHR47053">
    <property type="entry name" value="MUREIN DD-ENDOPEPTIDASE MEPH-RELATED"/>
    <property type="match status" value="1"/>
</dbReference>
<protein>
    <submittedName>
        <fullName evidence="9">Cell wall-associated hydrolase, NlpC family</fullName>
    </submittedName>
    <submittedName>
        <fullName evidence="8">S-layer homology domain-containing protein</fullName>
    </submittedName>
</protein>
<evidence type="ECO:0000313" key="11">
    <source>
        <dbReference type="Proteomes" id="UP000826616"/>
    </source>
</evidence>
<proteinExistence type="inferred from homology"/>
<organism evidence="9 10">
    <name type="scientific">Aneurinibacillus thermoaerophilus</name>
    <dbReference type="NCBI Taxonomy" id="143495"/>
    <lineage>
        <taxon>Bacteria</taxon>
        <taxon>Bacillati</taxon>
        <taxon>Bacillota</taxon>
        <taxon>Bacilli</taxon>
        <taxon>Bacillales</taxon>
        <taxon>Paenibacillaceae</taxon>
        <taxon>Aneurinibacillus group</taxon>
        <taxon>Aneurinibacillus</taxon>
    </lineage>
</organism>
<dbReference type="EMBL" id="FNDE01000005">
    <property type="protein sequence ID" value="SDG91366.1"/>
    <property type="molecule type" value="Genomic_DNA"/>
</dbReference>
<reference evidence="8 11" key="2">
    <citation type="submission" date="2021-08" db="EMBL/GenBank/DDBJ databases">
        <title>Complete genome sequence of the strain Aneurinibacillus thermoaerophilus CCM 8960.</title>
        <authorList>
            <person name="Musilova J."/>
            <person name="Kourilova X."/>
            <person name="Pernicova I."/>
            <person name="Bezdicek M."/>
            <person name="Lengerova M."/>
            <person name="Obruca S."/>
            <person name="Sedlar K."/>
        </authorList>
    </citation>
    <scope>NUCLEOTIDE SEQUENCE [LARGE SCALE GENOMIC DNA]</scope>
    <source>
        <strain evidence="8 11">CCM 8960</strain>
    </source>
</reference>
<dbReference type="GO" id="GO:0006508">
    <property type="term" value="P:proteolysis"/>
    <property type="evidence" value="ECO:0007669"/>
    <property type="project" value="UniProtKB-KW"/>
</dbReference>
<dbReference type="OrthoDB" id="174569at2"/>
<evidence type="ECO:0000256" key="4">
    <source>
        <dbReference type="ARBA" id="ARBA00022807"/>
    </source>
</evidence>
<accession>A0A1G7Y527</accession>
<comment type="similarity">
    <text evidence="1">Belongs to the peptidase C40 family.</text>
</comment>
<dbReference type="RefSeq" id="WP_057898608.1">
    <property type="nucleotide sequence ID" value="NZ_CP080764.1"/>
</dbReference>
<dbReference type="AlphaFoldDB" id="A0A1G7Y527"/>
<dbReference type="InterPro" id="IPR000064">
    <property type="entry name" value="NLP_P60_dom"/>
</dbReference>
<dbReference type="InterPro" id="IPR038765">
    <property type="entry name" value="Papain-like_cys_pep_sf"/>
</dbReference>
<evidence type="ECO:0000259" key="6">
    <source>
        <dbReference type="PROSITE" id="PS51272"/>
    </source>
</evidence>
<dbReference type="PANTHER" id="PTHR47053:SF1">
    <property type="entry name" value="MUREIN DD-ENDOPEPTIDASE MEPH-RELATED"/>
    <property type="match status" value="1"/>
</dbReference>
<dbReference type="Pfam" id="PF00395">
    <property type="entry name" value="SLH"/>
    <property type="match status" value="3"/>
</dbReference>
<dbReference type="InterPro" id="IPR001119">
    <property type="entry name" value="SLH_dom"/>
</dbReference>
<dbReference type="SUPFAM" id="SSF54001">
    <property type="entry name" value="Cysteine proteinases"/>
    <property type="match status" value="1"/>
</dbReference>
<evidence type="ECO:0000313" key="8">
    <source>
        <dbReference type="EMBL" id="QYY41364.1"/>
    </source>
</evidence>
<reference evidence="9 10" key="1">
    <citation type="submission" date="2016-10" db="EMBL/GenBank/DDBJ databases">
        <authorList>
            <person name="de Groot N.N."/>
        </authorList>
    </citation>
    <scope>NUCLEOTIDE SEQUENCE [LARGE SCALE GENOMIC DNA]</scope>
    <source>
        <strain evidence="9 10">L 420-91</strain>
    </source>
</reference>
<feature type="signal peptide" evidence="5">
    <location>
        <begin position="1"/>
        <end position="25"/>
    </location>
</feature>
<evidence type="ECO:0000256" key="1">
    <source>
        <dbReference type="ARBA" id="ARBA00007074"/>
    </source>
</evidence>
<keyword evidence="3 9" id="KW-0378">Hydrolase</keyword>
<feature type="domain" description="NlpC/P60" evidence="7">
    <location>
        <begin position="227"/>
        <end position="349"/>
    </location>
</feature>
<dbReference type="Proteomes" id="UP000198956">
    <property type="component" value="Unassembled WGS sequence"/>
</dbReference>
<evidence type="ECO:0000313" key="9">
    <source>
        <dbReference type="EMBL" id="SDG91366.1"/>
    </source>
</evidence>
<evidence type="ECO:0000313" key="10">
    <source>
        <dbReference type="Proteomes" id="UP000198956"/>
    </source>
</evidence>
<dbReference type="Proteomes" id="UP000826616">
    <property type="component" value="Chromosome"/>
</dbReference>
<dbReference type="GeneID" id="97141784"/>
<gene>
    <name evidence="8" type="ORF">K3F53_10420</name>
    <name evidence="9" type="ORF">SAMN04489735_1005119</name>
</gene>
<dbReference type="Pfam" id="PF00877">
    <property type="entry name" value="NLPC_P60"/>
    <property type="match status" value="1"/>
</dbReference>